<evidence type="ECO:0000313" key="1">
    <source>
        <dbReference type="EMBL" id="VTM55237.1"/>
    </source>
</evidence>
<sequence length="252" mass="28698">MLNLDKAGARDPFVERLFEGFAFLMGRMREKLDDDLPELTEGVVSLLWPHYLRTIPSMSVVEFTPDWPEMKEPMTMAKGFEVLSRPIGEKGHALPVHHHQSDRSAAVILERVQLATDTDGRSVITLRFTCSQLTDWRRVDLSHIPLYCQRRCAAGLRHARGLYPQCGPDVAAHADEVDRRPLDGYFSALGFGEDDGLWPEDGRSFRGYQLLLEYLPSAKSSCSSICAGWRRWLFRPDWRGLKSTSCWRTLGT</sequence>
<organism evidence="1">
    <name type="scientific">Klebsiella pneumoniae</name>
    <dbReference type="NCBI Taxonomy" id="573"/>
    <lineage>
        <taxon>Bacteria</taxon>
        <taxon>Pseudomonadati</taxon>
        <taxon>Pseudomonadota</taxon>
        <taxon>Gammaproteobacteria</taxon>
        <taxon>Enterobacterales</taxon>
        <taxon>Enterobacteriaceae</taxon>
        <taxon>Klebsiella/Raoultella group</taxon>
        <taxon>Klebsiella</taxon>
        <taxon>Klebsiella pneumoniae complex</taxon>
    </lineage>
</organism>
<protein>
    <submittedName>
        <fullName evidence="1">Protein ImpG/VasA</fullName>
    </submittedName>
</protein>
<dbReference type="AlphaFoldDB" id="A0A4P0Y4T5"/>
<gene>
    <name evidence="1" type="ORF">NCTC9183_03429</name>
</gene>
<dbReference type="EMBL" id="CABDVL010000003">
    <property type="protein sequence ID" value="VTM55237.1"/>
    <property type="molecule type" value="Genomic_DNA"/>
</dbReference>
<dbReference type="Pfam" id="PF05947">
    <property type="entry name" value="T6SS_TssF"/>
    <property type="match status" value="1"/>
</dbReference>
<dbReference type="Proteomes" id="UP000507695">
    <property type="component" value="Unassembled WGS sequence"/>
</dbReference>
<name>A0A4P0Y4T5_KLEPN</name>
<dbReference type="PANTHER" id="PTHR35370">
    <property type="entry name" value="CYTOPLASMIC PROTEIN-RELATED-RELATED"/>
    <property type="match status" value="1"/>
</dbReference>
<dbReference type="PANTHER" id="PTHR35370:SF4">
    <property type="entry name" value="TYPE VI SECRETION SYSTEM BASEPLATE SUBUNIT TSSF"/>
    <property type="match status" value="1"/>
</dbReference>
<accession>A0A4P0Y4T5</accession>
<reference evidence="1" key="1">
    <citation type="submission" date="2019-04" db="EMBL/GenBank/DDBJ databases">
        <authorList>
            <consortium name="Pathogen Informatics"/>
        </authorList>
    </citation>
    <scope>NUCLEOTIDE SEQUENCE</scope>
    <source>
        <strain evidence="1">NCTC9183</strain>
    </source>
</reference>
<proteinExistence type="predicted"/>
<dbReference type="InterPro" id="IPR010272">
    <property type="entry name" value="T6SS_TssF"/>
</dbReference>